<feature type="binding site" evidence="10">
    <location>
        <position position="102"/>
    </location>
    <ligand>
        <name>Mg(2+)</name>
        <dbReference type="ChEBI" id="CHEBI:18420"/>
    </ligand>
</feature>
<dbReference type="NCBIfam" id="TIGR00693">
    <property type="entry name" value="thiE"/>
    <property type="match status" value="1"/>
</dbReference>
<sequence>MNSNDSQNVHAAYSAALHGLYAITDPKLLPGETLLSGVALAIAGGAKVIQYRNKTATVARQQEEATALRKLCHQHNVIFLVNDDVQLCLKSGADGVHLGQQDGKLADARHRLGSEAIIGVTCHDSETMVSTAERAGADYVALGRFFPSQTKPEAPAASIAILKQIRQQTSLPIVAIGGITENNGRQLISAGADMLAVIHGVFGQKNIRQHASALHDLFGQANEPKDTTLHTTSRD</sequence>
<dbReference type="EC" id="2.5.1.3" evidence="10"/>
<evidence type="ECO:0000256" key="1">
    <source>
        <dbReference type="ARBA" id="ARBA00003814"/>
    </source>
</evidence>
<protein>
    <recommendedName>
        <fullName evidence="10">Thiamine-phosphate synthase</fullName>
        <shortName evidence="10">TP synthase</shortName>
        <shortName evidence="10">TPS</shortName>
        <ecNumber evidence="10">2.5.1.3</ecNumber>
    </recommendedName>
    <alternativeName>
        <fullName evidence="10">Thiamine-phosphate pyrophosphorylase</fullName>
        <shortName evidence="10">TMP pyrophosphorylase</shortName>
        <shortName evidence="10">TMP-PPase</shortName>
    </alternativeName>
</protein>
<dbReference type="OrthoDB" id="9789949at2"/>
<evidence type="ECO:0000313" key="14">
    <source>
        <dbReference type="EMBL" id="GFZ75585.1"/>
    </source>
</evidence>
<evidence type="ECO:0000256" key="7">
    <source>
        <dbReference type="ARBA" id="ARBA00047334"/>
    </source>
</evidence>
<evidence type="ECO:0000313" key="15">
    <source>
        <dbReference type="Proteomes" id="UP000627715"/>
    </source>
</evidence>
<evidence type="ECO:0000256" key="2">
    <source>
        <dbReference type="ARBA" id="ARBA00005165"/>
    </source>
</evidence>
<dbReference type="GO" id="GO:0009229">
    <property type="term" value="P:thiamine diphosphate biosynthetic process"/>
    <property type="evidence" value="ECO:0007669"/>
    <property type="project" value="UniProtKB-UniRule"/>
</dbReference>
<dbReference type="InterPro" id="IPR036206">
    <property type="entry name" value="ThiamineP_synth_sf"/>
</dbReference>
<dbReference type="PANTHER" id="PTHR20857">
    <property type="entry name" value="THIAMINE-PHOSPHATE PYROPHOSPHORYLASE"/>
    <property type="match status" value="1"/>
</dbReference>
<comment type="pathway">
    <text evidence="2 10 12">Cofactor biosynthesis; thiamine diphosphate biosynthesis; thiamine phosphate from 4-amino-2-methyl-5-diphosphomethylpyrimidine and 4-methyl-5-(2-phosphoethyl)-thiazole: step 1/1.</text>
</comment>
<dbReference type="InterPro" id="IPR013785">
    <property type="entry name" value="Aldolase_TIM"/>
</dbReference>
<evidence type="ECO:0000256" key="5">
    <source>
        <dbReference type="ARBA" id="ARBA00022842"/>
    </source>
</evidence>
<evidence type="ECO:0000256" key="6">
    <source>
        <dbReference type="ARBA" id="ARBA00022977"/>
    </source>
</evidence>
<keyword evidence="5 10" id="KW-0460">Magnesium</keyword>
<dbReference type="FunFam" id="3.20.20.70:FF:000096">
    <property type="entry name" value="Thiamine-phosphate synthase"/>
    <property type="match status" value="1"/>
</dbReference>
<feature type="binding site" evidence="10">
    <location>
        <position position="83"/>
    </location>
    <ligand>
        <name>Mg(2+)</name>
        <dbReference type="ChEBI" id="CHEBI:18420"/>
    </ligand>
</feature>
<dbReference type="HAMAP" id="MF_00097">
    <property type="entry name" value="TMP_synthase"/>
    <property type="match status" value="1"/>
</dbReference>
<evidence type="ECO:0000256" key="9">
    <source>
        <dbReference type="ARBA" id="ARBA00047883"/>
    </source>
</evidence>
<keyword evidence="4 10" id="KW-0479">Metal-binding</keyword>
<evidence type="ECO:0000256" key="8">
    <source>
        <dbReference type="ARBA" id="ARBA00047851"/>
    </source>
</evidence>
<dbReference type="Proteomes" id="UP000627715">
    <property type="component" value="Unassembled WGS sequence"/>
</dbReference>
<dbReference type="GO" id="GO:0000287">
    <property type="term" value="F:magnesium ion binding"/>
    <property type="evidence" value="ECO:0007669"/>
    <property type="project" value="UniProtKB-UniRule"/>
</dbReference>
<dbReference type="GO" id="GO:0009228">
    <property type="term" value="P:thiamine biosynthetic process"/>
    <property type="evidence" value="ECO:0007669"/>
    <property type="project" value="UniProtKB-KW"/>
</dbReference>
<comment type="cofactor">
    <cofactor evidence="10">
        <name>Mg(2+)</name>
        <dbReference type="ChEBI" id="CHEBI:18420"/>
    </cofactor>
    <text evidence="10">Binds 1 Mg(2+) ion per subunit.</text>
</comment>
<evidence type="ECO:0000256" key="3">
    <source>
        <dbReference type="ARBA" id="ARBA00022679"/>
    </source>
</evidence>
<feature type="domain" description="Thiamine phosphate synthase/TenI" evidence="13">
    <location>
        <begin position="20"/>
        <end position="201"/>
    </location>
</feature>
<keyword evidence="3 10" id="KW-0808">Transferase</keyword>
<comment type="catalytic activity">
    <reaction evidence="7 10 11">
        <text>4-methyl-5-(2-phosphooxyethyl)-thiazole + 4-amino-2-methyl-5-(diphosphooxymethyl)pyrimidine + H(+) = thiamine phosphate + diphosphate</text>
        <dbReference type="Rhea" id="RHEA:22328"/>
        <dbReference type="ChEBI" id="CHEBI:15378"/>
        <dbReference type="ChEBI" id="CHEBI:33019"/>
        <dbReference type="ChEBI" id="CHEBI:37575"/>
        <dbReference type="ChEBI" id="CHEBI:57841"/>
        <dbReference type="ChEBI" id="CHEBI:58296"/>
        <dbReference type="EC" id="2.5.1.3"/>
    </reaction>
</comment>
<dbReference type="InterPro" id="IPR022998">
    <property type="entry name" value="ThiamineP_synth_TenI"/>
</dbReference>
<evidence type="ECO:0000256" key="4">
    <source>
        <dbReference type="ARBA" id="ARBA00022723"/>
    </source>
</evidence>
<dbReference type="SUPFAM" id="SSF51391">
    <property type="entry name" value="Thiamin phosphate synthase"/>
    <property type="match status" value="1"/>
</dbReference>
<dbReference type="Pfam" id="PF02581">
    <property type="entry name" value="TMP-TENI"/>
    <property type="match status" value="1"/>
</dbReference>
<accession>A0A916QKS3</accession>
<comment type="catalytic activity">
    <reaction evidence="9 10 11">
        <text>2-[(2R,5Z)-2-carboxy-4-methylthiazol-5(2H)-ylidene]ethyl phosphate + 4-amino-2-methyl-5-(diphosphooxymethyl)pyrimidine + 2 H(+) = thiamine phosphate + CO2 + diphosphate</text>
        <dbReference type="Rhea" id="RHEA:47844"/>
        <dbReference type="ChEBI" id="CHEBI:15378"/>
        <dbReference type="ChEBI" id="CHEBI:16526"/>
        <dbReference type="ChEBI" id="CHEBI:33019"/>
        <dbReference type="ChEBI" id="CHEBI:37575"/>
        <dbReference type="ChEBI" id="CHEBI:57841"/>
        <dbReference type="ChEBI" id="CHEBI:62899"/>
        <dbReference type="EC" id="2.5.1.3"/>
    </reaction>
</comment>
<reference evidence="14" key="1">
    <citation type="journal article" date="2014" name="Int. J. Syst. Evol. Microbiol.">
        <title>Complete genome sequence of Corynebacterium casei LMG S-19264T (=DSM 44701T), isolated from a smear-ripened cheese.</title>
        <authorList>
            <consortium name="US DOE Joint Genome Institute (JGI-PGF)"/>
            <person name="Walter F."/>
            <person name="Albersmeier A."/>
            <person name="Kalinowski J."/>
            <person name="Ruckert C."/>
        </authorList>
    </citation>
    <scope>NUCLEOTIDE SEQUENCE</scope>
    <source>
        <strain evidence="14">CGMCC 1.15425</strain>
    </source>
</reference>
<dbReference type="InterPro" id="IPR034291">
    <property type="entry name" value="TMP_synthase"/>
</dbReference>
<dbReference type="RefSeq" id="WP_068810777.1">
    <property type="nucleotide sequence ID" value="NZ_BMIY01000007.1"/>
</dbReference>
<gene>
    <name evidence="10 14" type="primary">thiE</name>
    <name evidence="14" type="ORF">GCM10011403_17090</name>
</gene>
<dbReference type="PANTHER" id="PTHR20857:SF15">
    <property type="entry name" value="THIAMINE-PHOSPHATE SYNTHASE"/>
    <property type="match status" value="1"/>
</dbReference>
<dbReference type="EMBL" id="BMIY01000007">
    <property type="protein sequence ID" value="GFZ75585.1"/>
    <property type="molecule type" value="Genomic_DNA"/>
</dbReference>
<dbReference type="GO" id="GO:0004789">
    <property type="term" value="F:thiamine-phosphate diphosphorylase activity"/>
    <property type="evidence" value="ECO:0007669"/>
    <property type="project" value="UniProtKB-UniRule"/>
</dbReference>
<dbReference type="AlphaFoldDB" id="A0A916QKS3"/>
<dbReference type="Gene3D" id="3.20.20.70">
    <property type="entry name" value="Aldolase class I"/>
    <property type="match status" value="1"/>
</dbReference>
<evidence type="ECO:0000256" key="11">
    <source>
        <dbReference type="RuleBase" id="RU003826"/>
    </source>
</evidence>
<dbReference type="CDD" id="cd00564">
    <property type="entry name" value="TMP_TenI"/>
    <property type="match status" value="1"/>
</dbReference>
<proteinExistence type="inferred from homology"/>
<feature type="binding site" evidence="10">
    <location>
        <position position="151"/>
    </location>
    <ligand>
        <name>4-amino-2-methyl-5-(diphosphooxymethyl)pyrimidine</name>
        <dbReference type="ChEBI" id="CHEBI:57841"/>
    </ligand>
</feature>
<feature type="binding site" evidence="10">
    <location>
        <begin position="148"/>
        <end position="150"/>
    </location>
    <ligand>
        <name>2-[(2R,5Z)-2-carboxy-4-methylthiazol-5(2H)-ylidene]ethyl phosphate</name>
        <dbReference type="ChEBI" id="CHEBI:62899"/>
    </ligand>
</feature>
<comment type="catalytic activity">
    <reaction evidence="8 10 11">
        <text>2-(2-carboxy-4-methylthiazol-5-yl)ethyl phosphate + 4-amino-2-methyl-5-(diphosphooxymethyl)pyrimidine + 2 H(+) = thiamine phosphate + CO2 + diphosphate</text>
        <dbReference type="Rhea" id="RHEA:47848"/>
        <dbReference type="ChEBI" id="CHEBI:15378"/>
        <dbReference type="ChEBI" id="CHEBI:16526"/>
        <dbReference type="ChEBI" id="CHEBI:33019"/>
        <dbReference type="ChEBI" id="CHEBI:37575"/>
        <dbReference type="ChEBI" id="CHEBI:57841"/>
        <dbReference type="ChEBI" id="CHEBI:62890"/>
        <dbReference type="EC" id="2.5.1.3"/>
    </reaction>
</comment>
<evidence type="ECO:0000256" key="12">
    <source>
        <dbReference type="RuleBase" id="RU004253"/>
    </source>
</evidence>
<feature type="binding site" evidence="10">
    <location>
        <position position="121"/>
    </location>
    <ligand>
        <name>4-amino-2-methyl-5-(diphosphooxymethyl)pyrimidine</name>
        <dbReference type="ChEBI" id="CHEBI:57841"/>
    </ligand>
</feature>
<keyword evidence="6 10" id="KW-0784">Thiamine biosynthesis</keyword>
<feature type="binding site" evidence="10">
    <location>
        <position position="178"/>
    </location>
    <ligand>
        <name>2-[(2R,5Z)-2-carboxy-4-methylthiazol-5(2H)-ylidene]ethyl phosphate</name>
        <dbReference type="ChEBI" id="CHEBI:62899"/>
    </ligand>
</feature>
<comment type="caution">
    <text evidence="10">Lacks conserved residue(s) required for the propagation of feature annotation.</text>
</comment>
<evidence type="ECO:0000259" key="13">
    <source>
        <dbReference type="Pfam" id="PF02581"/>
    </source>
</evidence>
<comment type="function">
    <text evidence="1 10">Condenses 4-methyl-5-(beta-hydroxyethyl)thiazole monophosphate (THZ-P) and 2-methyl-4-amino-5-hydroxymethyl pyrimidine pyrophosphate (HMP-PP) to form thiamine monophosphate (TMP).</text>
</comment>
<reference evidence="14" key="2">
    <citation type="submission" date="2020-09" db="EMBL/GenBank/DDBJ databases">
        <authorList>
            <person name="Sun Q."/>
            <person name="Zhou Y."/>
        </authorList>
    </citation>
    <scope>NUCLEOTIDE SEQUENCE</scope>
    <source>
        <strain evidence="14">CGMCC 1.15425</strain>
    </source>
</reference>
<organism evidence="14 15">
    <name type="scientific">Pseudohongiella nitratireducens</name>
    <dbReference type="NCBI Taxonomy" id="1768907"/>
    <lineage>
        <taxon>Bacteria</taxon>
        <taxon>Pseudomonadati</taxon>
        <taxon>Pseudomonadota</taxon>
        <taxon>Gammaproteobacteria</taxon>
        <taxon>Pseudomonadales</taxon>
        <taxon>Pseudohongiellaceae</taxon>
        <taxon>Pseudohongiella</taxon>
    </lineage>
</organism>
<comment type="caution">
    <text evidence="14">The sequence shown here is derived from an EMBL/GenBank/DDBJ whole genome shotgun (WGS) entry which is preliminary data.</text>
</comment>
<name>A0A916QKS3_9GAMM</name>
<comment type="similarity">
    <text evidence="10 11">Belongs to the thiamine-phosphate synthase family.</text>
</comment>
<evidence type="ECO:0000256" key="10">
    <source>
        <dbReference type="HAMAP-Rule" id="MF_00097"/>
    </source>
</evidence>
<feature type="binding site" evidence="10">
    <location>
        <begin position="50"/>
        <end position="54"/>
    </location>
    <ligand>
        <name>4-amino-2-methyl-5-(diphosphooxymethyl)pyrimidine</name>
        <dbReference type="ChEBI" id="CHEBI:57841"/>
    </ligand>
</feature>
<dbReference type="GO" id="GO:0005737">
    <property type="term" value="C:cytoplasm"/>
    <property type="evidence" value="ECO:0007669"/>
    <property type="project" value="TreeGrafter"/>
</dbReference>
<keyword evidence="15" id="KW-1185">Reference proteome</keyword>
<feature type="binding site" evidence="10">
    <location>
        <position position="82"/>
    </location>
    <ligand>
        <name>4-amino-2-methyl-5-(diphosphooxymethyl)pyrimidine</name>
        <dbReference type="ChEBI" id="CHEBI:57841"/>
    </ligand>
</feature>